<dbReference type="PANTHER" id="PTHR30041">
    <property type="entry name" value="ARSENATE REDUCTASE"/>
    <property type="match status" value="1"/>
</dbReference>
<gene>
    <name evidence="3" type="ORF">MM239_06555</name>
</gene>
<reference evidence="3" key="1">
    <citation type="submission" date="2022-03" db="EMBL/GenBank/DDBJ databases">
        <title>De novo assembled genomes of Belliella spp. (Cyclobacteriaceae) strains.</title>
        <authorList>
            <person name="Szabo A."/>
            <person name="Korponai K."/>
            <person name="Felfoldi T."/>
        </authorList>
    </citation>
    <scope>NUCLEOTIDE SEQUENCE</scope>
    <source>
        <strain evidence="3">DSM 111904</strain>
    </source>
</reference>
<proteinExistence type="inferred from homology"/>
<dbReference type="PROSITE" id="PS51353">
    <property type="entry name" value="ARSC"/>
    <property type="match status" value="1"/>
</dbReference>
<comment type="similarity">
    <text evidence="1 2">Belongs to the ArsC family.</text>
</comment>
<dbReference type="InterPro" id="IPR036249">
    <property type="entry name" value="Thioredoxin-like_sf"/>
</dbReference>
<evidence type="ECO:0000313" key="3">
    <source>
        <dbReference type="EMBL" id="MCH7409047.1"/>
    </source>
</evidence>
<dbReference type="RefSeq" id="WP_241347405.1">
    <property type="nucleotide sequence ID" value="NZ_JAKZGP010000011.1"/>
</dbReference>
<evidence type="ECO:0000256" key="2">
    <source>
        <dbReference type="PROSITE-ProRule" id="PRU01282"/>
    </source>
</evidence>
<organism evidence="3 4">
    <name type="scientific">Belliella filtrata</name>
    <dbReference type="NCBI Taxonomy" id="2923435"/>
    <lineage>
        <taxon>Bacteria</taxon>
        <taxon>Pseudomonadati</taxon>
        <taxon>Bacteroidota</taxon>
        <taxon>Cytophagia</taxon>
        <taxon>Cytophagales</taxon>
        <taxon>Cyclobacteriaceae</taxon>
        <taxon>Belliella</taxon>
    </lineage>
</organism>
<dbReference type="Pfam" id="PF03960">
    <property type="entry name" value="ArsC"/>
    <property type="match status" value="1"/>
</dbReference>
<dbReference type="Gene3D" id="3.40.30.10">
    <property type="entry name" value="Glutaredoxin"/>
    <property type="match status" value="1"/>
</dbReference>
<dbReference type="PANTHER" id="PTHR30041:SF8">
    <property type="entry name" value="PROTEIN YFFB"/>
    <property type="match status" value="1"/>
</dbReference>
<dbReference type="EMBL" id="JAKZGP010000011">
    <property type="protein sequence ID" value="MCH7409047.1"/>
    <property type="molecule type" value="Genomic_DNA"/>
</dbReference>
<dbReference type="InterPro" id="IPR006660">
    <property type="entry name" value="Arsenate_reductase-like"/>
</dbReference>
<evidence type="ECO:0000256" key="1">
    <source>
        <dbReference type="ARBA" id="ARBA00007198"/>
    </source>
</evidence>
<dbReference type="Proteomes" id="UP001165489">
    <property type="component" value="Unassembled WGS sequence"/>
</dbReference>
<name>A0ABS9UXZ8_9BACT</name>
<accession>A0ABS9UXZ8</accession>
<keyword evidence="4" id="KW-1185">Reference proteome</keyword>
<sequence length="117" mass="13333">MQLRVYGIKNCNTMKKTFEFLDSEGIDYEFVDYKKQAPDASLLVKFADKVGFESLINKKGTTYRKLDDADKEKMESEKSALAVLAEKSSMIKRPIVEFPNGELVLGFEPEKIKEGLK</sequence>
<dbReference type="InterPro" id="IPR006504">
    <property type="entry name" value="Tscrpt_reg_Spx/MgsR"/>
</dbReference>
<protein>
    <submittedName>
        <fullName evidence="3">Spx/MgsR family RNA polymerase-binding regulatory protein</fullName>
    </submittedName>
</protein>
<comment type="caution">
    <text evidence="3">The sequence shown here is derived from an EMBL/GenBank/DDBJ whole genome shotgun (WGS) entry which is preliminary data.</text>
</comment>
<dbReference type="NCBIfam" id="TIGR01617">
    <property type="entry name" value="arsC_related"/>
    <property type="match status" value="1"/>
</dbReference>
<evidence type="ECO:0000313" key="4">
    <source>
        <dbReference type="Proteomes" id="UP001165489"/>
    </source>
</evidence>
<dbReference type="SUPFAM" id="SSF52833">
    <property type="entry name" value="Thioredoxin-like"/>
    <property type="match status" value="1"/>
</dbReference>